<name>A0A4Z0Y6T1_9PEZI</name>
<proteinExistence type="predicted"/>
<feature type="region of interest" description="Disordered" evidence="1">
    <location>
        <begin position="251"/>
        <end position="275"/>
    </location>
</feature>
<dbReference type="EMBL" id="SKBN01000280">
    <property type="protein sequence ID" value="TGJ79524.1"/>
    <property type="molecule type" value="Genomic_DNA"/>
</dbReference>
<evidence type="ECO:0000256" key="1">
    <source>
        <dbReference type="SAM" id="MobiDB-lite"/>
    </source>
</evidence>
<feature type="domain" description="DUF7587" evidence="2">
    <location>
        <begin position="39"/>
        <end position="179"/>
    </location>
</feature>
<accession>A0A4Z0Y6T1</accession>
<dbReference type="InterPro" id="IPR056009">
    <property type="entry name" value="DUF7587"/>
</dbReference>
<comment type="caution">
    <text evidence="3">The sequence shown here is derived from an EMBL/GenBank/DDBJ whole genome shotgun (WGS) entry which is preliminary data.</text>
</comment>
<dbReference type="AlphaFoldDB" id="A0A4Z0Y6T1"/>
<dbReference type="OrthoDB" id="3483554at2759"/>
<reference evidence="3 4" key="1">
    <citation type="submission" date="2019-03" db="EMBL/GenBank/DDBJ databases">
        <title>Draft genome sequence of Xylaria hypoxylon DSM 108379, a ubiquitous saprotrophic-parasitic fungi on hardwood.</title>
        <authorList>
            <person name="Buettner E."/>
            <person name="Leonhardt S."/>
            <person name="Gebauer A.M."/>
            <person name="Liers C."/>
            <person name="Hofrichter M."/>
            <person name="Kellner H."/>
        </authorList>
    </citation>
    <scope>NUCLEOTIDE SEQUENCE [LARGE SCALE GENOMIC DNA]</scope>
    <source>
        <strain evidence="3 4">DSM 108379</strain>
    </source>
</reference>
<keyword evidence="4" id="KW-1185">Reference proteome</keyword>
<dbReference type="Proteomes" id="UP000297716">
    <property type="component" value="Unassembled WGS sequence"/>
</dbReference>
<sequence>MAAYPILDRQTVLDRLLPPSEEEAHPWKARPSTTFCEPLLRVWDSRTASHPEDDGCMMSRAPEMRLDDRESRRTSLSNHLDYREWTPTPYISFTTSKTRVEDLVGRRRYAKRGAQMITVIHPNTRLRNGLPILDVKAEMDYYRIADPYRLNGKYYYDEYLCLWQVTAAEIVGHWEWSSLEKDGDWYQNTILPEFERFIETAAIGNTKGLLAESKMGQSSKDSINNLESSFAKLSATLGFNEEFNDFGGDEVEVEEGEEEDGGLDDYGDGYGYDTDDEVEEANAADDMIKIIEGDW</sequence>
<dbReference type="Pfam" id="PF24494">
    <property type="entry name" value="DUF7587"/>
    <property type="match status" value="1"/>
</dbReference>
<gene>
    <name evidence="3" type="ORF">E0Z10_g9240</name>
</gene>
<organism evidence="3 4">
    <name type="scientific">Xylaria hypoxylon</name>
    <dbReference type="NCBI Taxonomy" id="37992"/>
    <lineage>
        <taxon>Eukaryota</taxon>
        <taxon>Fungi</taxon>
        <taxon>Dikarya</taxon>
        <taxon>Ascomycota</taxon>
        <taxon>Pezizomycotina</taxon>
        <taxon>Sordariomycetes</taxon>
        <taxon>Xylariomycetidae</taxon>
        <taxon>Xylariales</taxon>
        <taxon>Xylariaceae</taxon>
        <taxon>Xylaria</taxon>
    </lineage>
</organism>
<evidence type="ECO:0000259" key="2">
    <source>
        <dbReference type="Pfam" id="PF24494"/>
    </source>
</evidence>
<evidence type="ECO:0000313" key="3">
    <source>
        <dbReference type="EMBL" id="TGJ79524.1"/>
    </source>
</evidence>
<evidence type="ECO:0000313" key="4">
    <source>
        <dbReference type="Proteomes" id="UP000297716"/>
    </source>
</evidence>
<protein>
    <recommendedName>
        <fullName evidence="2">DUF7587 domain-containing protein</fullName>
    </recommendedName>
</protein>